<evidence type="ECO:0000313" key="1">
    <source>
        <dbReference type="EMBL" id="QTA89373.1"/>
    </source>
</evidence>
<dbReference type="KEGG" id="dmm:dnm_054240"/>
<sequence>MTVLCLYWVVYDQISSGVRQKVQGKRIRKGKWAFPFPFLSSFPVTFGNRSAKSVRIRKKSVEIRKICENPWFRAYIGD</sequence>
<dbReference type="AlphaFoldDB" id="A0A975BQ86"/>
<keyword evidence="2" id="KW-1185">Reference proteome</keyword>
<dbReference type="EMBL" id="CP061800">
    <property type="protein sequence ID" value="QTA89373.1"/>
    <property type="molecule type" value="Genomic_DNA"/>
</dbReference>
<reference evidence="1" key="1">
    <citation type="journal article" date="2021" name="Microb. Physiol.">
        <title>Proteogenomic Insights into the Physiology of Marine, Sulfate-Reducing, Filamentous Desulfonema limicola and Desulfonema magnum.</title>
        <authorList>
            <person name="Schnaars V."/>
            <person name="Wohlbrand L."/>
            <person name="Scheve S."/>
            <person name="Hinrichs C."/>
            <person name="Reinhardt R."/>
            <person name="Rabus R."/>
        </authorList>
    </citation>
    <scope>NUCLEOTIDE SEQUENCE</scope>
    <source>
        <strain evidence="1">4be13</strain>
    </source>
</reference>
<evidence type="ECO:0000313" key="2">
    <source>
        <dbReference type="Proteomes" id="UP000663722"/>
    </source>
</evidence>
<name>A0A975BQ86_9BACT</name>
<dbReference type="Proteomes" id="UP000663722">
    <property type="component" value="Chromosome"/>
</dbReference>
<gene>
    <name evidence="1" type="ORF">dnm_054240</name>
</gene>
<organism evidence="1 2">
    <name type="scientific">Desulfonema magnum</name>
    <dbReference type="NCBI Taxonomy" id="45655"/>
    <lineage>
        <taxon>Bacteria</taxon>
        <taxon>Pseudomonadati</taxon>
        <taxon>Thermodesulfobacteriota</taxon>
        <taxon>Desulfobacteria</taxon>
        <taxon>Desulfobacterales</taxon>
        <taxon>Desulfococcaceae</taxon>
        <taxon>Desulfonema</taxon>
    </lineage>
</organism>
<proteinExistence type="predicted"/>
<accession>A0A975BQ86</accession>
<protein>
    <submittedName>
        <fullName evidence="1">Uncharacterized protein</fullName>
    </submittedName>
</protein>